<gene>
    <name evidence="2" type="ORF">HYH02_008302</name>
</gene>
<feature type="compositionally biased region" description="Low complexity" evidence="1">
    <location>
        <begin position="39"/>
        <end position="55"/>
    </location>
</feature>
<evidence type="ECO:0000313" key="3">
    <source>
        <dbReference type="Proteomes" id="UP000613740"/>
    </source>
</evidence>
<sequence length="368" mass="39310">MHIVATGLLATSAALGAALVASTWFMRNSRSPKPITVTGAGKANSEAAAGASHGGAAEHPELNGAAAATDGGPETQEAQDLAALYRRMAEEFAASDLNAKAIDPLKSWFHGLEDDHATPWPRKYPELEPPLQAGGGMGSYGAVRLLVVPLEESPVVLRIAAAVTADVMRLLPGGAKVFANARGNYHCTVFHTSQPSDPRPNPMRSDGGLDEPAQPPHLRRLPTAAESARELQLVKDLVADTPVPTLRLERVVQASTGVLLLTWTEVGSGAVISGLRHRLRDAFPGASTKQATIIHSSLLRIVSSTPLGKEAVAAISESCKNWTARLRGTRYSPRHLWFIREHEFSTISGEREVLALGDPQHKEKVVHY</sequence>
<dbReference type="EMBL" id="JAEHOD010000025">
    <property type="protein sequence ID" value="KAG2446741.1"/>
    <property type="molecule type" value="Genomic_DNA"/>
</dbReference>
<accession>A0A835WG20</accession>
<reference evidence="2" key="1">
    <citation type="journal article" date="2020" name="bioRxiv">
        <title>Comparative genomics of Chlamydomonas.</title>
        <authorList>
            <person name="Craig R.J."/>
            <person name="Hasan A.R."/>
            <person name="Ness R.W."/>
            <person name="Keightley P.D."/>
        </authorList>
    </citation>
    <scope>NUCLEOTIDE SEQUENCE</scope>
    <source>
        <strain evidence="2">CCAP 11/173</strain>
    </source>
</reference>
<dbReference type="AlphaFoldDB" id="A0A835WG20"/>
<protein>
    <submittedName>
        <fullName evidence="2">Uncharacterized protein</fullName>
    </submittedName>
</protein>
<evidence type="ECO:0000256" key="1">
    <source>
        <dbReference type="SAM" id="MobiDB-lite"/>
    </source>
</evidence>
<organism evidence="2 3">
    <name type="scientific">Chlamydomonas schloesseri</name>
    <dbReference type="NCBI Taxonomy" id="2026947"/>
    <lineage>
        <taxon>Eukaryota</taxon>
        <taxon>Viridiplantae</taxon>
        <taxon>Chlorophyta</taxon>
        <taxon>core chlorophytes</taxon>
        <taxon>Chlorophyceae</taxon>
        <taxon>CS clade</taxon>
        <taxon>Chlamydomonadales</taxon>
        <taxon>Chlamydomonadaceae</taxon>
        <taxon>Chlamydomonas</taxon>
    </lineage>
</organism>
<dbReference type="Proteomes" id="UP000613740">
    <property type="component" value="Unassembled WGS sequence"/>
</dbReference>
<comment type="caution">
    <text evidence="2">The sequence shown here is derived from an EMBL/GenBank/DDBJ whole genome shotgun (WGS) entry which is preliminary data.</text>
</comment>
<feature type="region of interest" description="Disordered" evidence="1">
    <location>
        <begin position="190"/>
        <end position="217"/>
    </location>
</feature>
<feature type="region of interest" description="Disordered" evidence="1">
    <location>
        <begin position="36"/>
        <end position="76"/>
    </location>
</feature>
<proteinExistence type="predicted"/>
<keyword evidence="3" id="KW-1185">Reference proteome</keyword>
<dbReference type="PANTHER" id="PTHR37204">
    <property type="entry name" value="TRANSMEMBRANE PROTEIN"/>
    <property type="match status" value="1"/>
</dbReference>
<dbReference type="OrthoDB" id="119121at2759"/>
<dbReference type="PANTHER" id="PTHR37204:SF1">
    <property type="entry name" value="TRANSMEMBRANE PROTEIN"/>
    <property type="match status" value="1"/>
</dbReference>
<name>A0A835WG20_9CHLO</name>
<evidence type="ECO:0000313" key="2">
    <source>
        <dbReference type="EMBL" id="KAG2446741.1"/>
    </source>
</evidence>